<evidence type="ECO:0000313" key="3">
    <source>
        <dbReference type="Proteomes" id="UP001628179"/>
    </source>
</evidence>
<dbReference type="RefSeq" id="XP_070912618.1">
    <property type="nucleotide sequence ID" value="XM_071056517.1"/>
</dbReference>
<feature type="region of interest" description="Disordered" evidence="1">
    <location>
        <begin position="1"/>
        <end position="20"/>
    </location>
</feature>
<feature type="compositionally biased region" description="Acidic residues" evidence="1">
    <location>
        <begin position="170"/>
        <end position="179"/>
    </location>
</feature>
<keyword evidence="3" id="KW-1185">Reference proteome</keyword>
<reference evidence="2 3" key="1">
    <citation type="submission" date="2024-09" db="EMBL/GenBank/DDBJ databases">
        <title>Itraconazole resistance in Madurella fahalii resulting from another homologue of gene encoding cytochrome P450 14-alpha sterol demethylase (CYP51).</title>
        <authorList>
            <person name="Yoshioka I."/>
            <person name="Fahal A.H."/>
            <person name="Kaneko S."/>
            <person name="Yaguchi T."/>
        </authorList>
    </citation>
    <scope>NUCLEOTIDE SEQUENCE [LARGE SCALE GENOMIC DNA]</scope>
    <source>
        <strain evidence="2 3">IFM 68171</strain>
    </source>
</reference>
<evidence type="ECO:0000256" key="1">
    <source>
        <dbReference type="SAM" id="MobiDB-lite"/>
    </source>
</evidence>
<name>A0ABQ0FZF1_9PEZI</name>
<evidence type="ECO:0000313" key="2">
    <source>
        <dbReference type="EMBL" id="GAB1310885.1"/>
    </source>
</evidence>
<comment type="caution">
    <text evidence="2">The sequence shown here is derived from an EMBL/GenBank/DDBJ whole genome shotgun (WGS) entry which is preliminary data.</text>
</comment>
<dbReference type="GeneID" id="98171840"/>
<dbReference type="EMBL" id="BAAFSV010000001">
    <property type="protein sequence ID" value="GAB1310885.1"/>
    <property type="molecule type" value="Genomic_DNA"/>
</dbReference>
<accession>A0ABQ0FZF1</accession>
<feature type="region of interest" description="Disordered" evidence="1">
    <location>
        <begin position="160"/>
        <end position="204"/>
    </location>
</feature>
<gene>
    <name evidence="2" type="ORF">MFIFM68171_01095</name>
</gene>
<organism evidence="2 3">
    <name type="scientific">Madurella fahalii</name>
    <dbReference type="NCBI Taxonomy" id="1157608"/>
    <lineage>
        <taxon>Eukaryota</taxon>
        <taxon>Fungi</taxon>
        <taxon>Dikarya</taxon>
        <taxon>Ascomycota</taxon>
        <taxon>Pezizomycotina</taxon>
        <taxon>Sordariomycetes</taxon>
        <taxon>Sordariomycetidae</taxon>
        <taxon>Sordariales</taxon>
        <taxon>Sordariales incertae sedis</taxon>
        <taxon>Madurella</taxon>
    </lineage>
</organism>
<proteinExistence type="predicted"/>
<sequence>MSEQPDLSLPPTAPSVSRYHDQPMELRPAALYTLVDLSDEELQELQHTCESKSSVPTFNPGSNIRLPPRHRFVGEPLRAAFDYHLELNDSDQSTFDPIHFVVAFLKDWRADGVLLVTLDDDDLECKTDSFKVRAQDSGVIIVGIQLGNTDWSESKECYSIEPRVSGGDGGDSDDGDGGDDGSANTDPSHPDDPGSPSHGPIPPHGPTALGYYIGVYAVSGVDSRALIRTLEPGPSNKQPQNFNCRLQAVLPPSAPDPVSAAMDLHASRCSTNPWLHKFFLLIADTPDPSTNGILLASLGGQAKTKTFPPRATQRLPCTAKDAVQDAICTMAQGLRAWMPPAGLPAVVVFRYDTGRQPLETVAALLDPQWDRRANGEEVLVFAPRYERVKGRGLKQVQYSLREALRRWPGLCFDERFRANLTRQYFICVDNGDVEREGVALVRVDWDGDVSPGREKLKEIQLEDNTEMWRVGVREAYQTLKGVIEGVRNWEGRKLESNELGG</sequence>
<dbReference type="Proteomes" id="UP001628179">
    <property type="component" value="Unassembled WGS sequence"/>
</dbReference>
<protein>
    <submittedName>
        <fullName evidence="2">Uncharacterized protein</fullName>
    </submittedName>
</protein>